<evidence type="ECO:0000313" key="3">
    <source>
        <dbReference type="Proteomes" id="UP000653305"/>
    </source>
</evidence>
<sequence length="165" mass="19131">MAIRSEREGDFIPCSLGFSDRNWINWFRAPVRSPIMGFRLILARFLLLLGFLPISSQDTGKRRIGRSRSMKARAVHISRESVRITTGECLRRDALMRRTTVDQADTHRSPPKARRRPHGGHRQRLGGGKAAMQTMVSHRLQFLNCIRRKEMGKERLNKSLHFARR</sequence>
<evidence type="ECO:0000256" key="1">
    <source>
        <dbReference type="SAM" id="MobiDB-lite"/>
    </source>
</evidence>
<keyword evidence="3" id="KW-1185">Reference proteome</keyword>
<reference evidence="2" key="1">
    <citation type="submission" date="2020-07" db="EMBL/GenBank/DDBJ databases">
        <title>Ethylene signaling mediates host invasion by parasitic plants.</title>
        <authorList>
            <person name="Yoshida S."/>
        </authorList>
    </citation>
    <scope>NUCLEOTIDE SEQUENCE</scope>
    <source>
        <strain evidence="2">Okayama</strain>
    </source>
</reference>
<name>A0A830C558_9LAMI</name>
<feature type="compositionally biased region" description="Basic residues" evidence="1">
    <location>
        <begin position="109"/>
        <end position="124"/>
    </location>
</feature>
<organism evidence="2 3">
    <name type="scientific">Phtheirospermum japonicum</name>
    <dbReference type="NCBI Taxonomy" id="374723"/>
    <lineage>
        <taxon>Eukaryota</taxon>
        <taxon>Viridiplantae</taxon>
        <taxon>Streptophyta</taxon>
        <taxon>Embryophyta</taxon>
        <taxon>Tracheophyta</taxon>
        <taxon>Spermatophyta</taxon>
        <taxon>Magnoliopsida</taxon>
        <taxon>eudicotyledons</taxon>
        <taxon>Gunneridae</taxon>
        <taxon>Pentapetalae</taxon>
        <taxon>asterids</taxon>
        <taxon>lamiids</taxon>
        <taxon>Lamiales</taxon>
        <taxon>Orobanchaceae</taxon>
        <taxon>Orobanchaceae incertae sedis</taxon>
        <taxon>Phtheirospermum</taxon>
    </lineage>
</organism>
<evidence type="ECO:0000313" key="2">
    <source>
        <dbReference type="EMBL" id="GFP94219.1"/>
    </source>
</evidence>
<gene>
    <name evidence="2" type="ORF">PHJA_001566400</name>
</gene>
<dbReference type="Proteomes" id="UP000653305">
    <property type="component" value="Unassembled WGS sequence"/>
</dbReference>
<feature type="compositionally biased region" description="Basic and acidic residues" evidence="1">
    <location>
        <begin position="99"/>
        <end position="108"/>
    </location>
</feature>
<feature type="region of interest" description="Disordered" evidence="1">
    <location>
        <begin position="99"/>
        <end position="129"/>
    </location>
</feature>
<dbReference type="AlphaFoldDB" id="A0A830C558"/>
<dbReference type="EMBL" id="BMAC01000340">
    <property type="protein sequence ID" value="GFP94219.1"/>
    <property type="molecule type" value="Genomic_DNA"/>
</dbReference>
<proteinExistence type="predicted"/>
<accession>A0A830C558</accession>
<comment type="caution">
    <text evidence="2">The sequence shown here is derived from an EMBL/GenBank/DDBJ whole genome shotgun (WGS) entry which is preliminary data.</text>
</comment>
<protein>
    <submittedName>
        <fullName evidence="2">Uncharacterized protein</fullName>
    </submittedName>
</protein>